<feature type="transmembrane region" description="Helical" evidence="8">
    <location>
        <begin position="266"/>
        <end position="284"/>
    </location>
</feature>
<proteinExistence type="inferred from homology"/>
<keyword evidence="10" id="KW-1185">Reference proteome</keyword>
<comment type="caution">
    <text evidence="9">The sequence shown here is derived from an EMBL/GenBank/DDBJ whole genome shotgun (WGS) entry which is preliminary data.</text>
</comment>
<sequence length="407" mass="43515">MDLRRPWDGRGVLAWGVAWAIALALSWVRFRSAMASADRPDLEDFFLPAARAVRAGGSPYEVVGYLYSPFVALLLAPVADTSWAVGGWTVLLLALALASCWMGAQASAHRSGRVGRAAVFAVAAVSLLGSWALTMELWQGQVHLLVLAAVTLAMLATARGLRGVAGTALAVAGMVKTWPAVLLVWLLRRPLHLRRSEWAGAAAVAVLTVALVIAVGGPSALWTMASETRRGSSQPLVAYSAWGAGTVLFTESGLSDPVLVSPALRVIVTGLVLAWVLALLVVTLRRPGDAVLALLNVAFCVVLLLPVSHYVYLLVPLPALWWWSARALREPRRWQVWVTALVLGLWWFVALRRIPPVGPDALTTPGSFVLVLGSTLVAATLSVWTAARLPAPDPASVTPARRRRVRA</sequence>
<dbReference type="RefSeq" id="WP_344948355.1">
    <property type="nucleotide sequence ID" value="NZ_BAABDC010000005.1"/>
</dbReference>
<feature type="transmembrane region" description="Helical" evidence="8">
    <location>
        <begin position="366"/>
        <end position="387"/>
    </location>
</feature>
<keyword evidence="3" id="KW-0808">Transferase</keyword>
<feature type="transmembrane region" description="Helical" evidence="8">
    <location>
        <begin position="198"/>
        <end position="224"/>
    </location>
</feature>
<dbReference type="EMBL" id="BAABDC010000005">
    <property type="protein sequence ID" value="GAA3711683.1"/>
    <property type="molecule type" value="Genomic_DNA"/>
</dbReference>
<evidence type="ECO:0000256" key="1">
    <source>
        <dbReference type="ARBA" id="ARBA00004651"/>
    </source>
</evidence>
<feature type="transmembrane region" description="Helical" evidence="8">
    <location>
        <begin position="334"/>
        <end position="354"/>
    </location>
</feature>
<evidence type="ECO:0000256" key="7">
    <source>
        <dbReference type="ARBA" id="ARBA00024033"/>
    </source>
</evidence>
<evidence type="ECO:0000256" key="2">
    <source>
        <dbReference type="ARBA" id="ARBA00022475"/>
    </source>
</evidence>
<evidence type="ECO:0000256" key="8">
    <source>
        <dbReference type="SAM" id="Phobius"/>
    </source>
</evidence>
<keyword evidence="2" id="KW-1003">Cell membrane</keyword>
<feature type="transmembrane region" description="Helical" evidence="8">
    <location>
        <begin position="116"/>
        <end position="134"/>
    </location>
</feature>
<feature type="transmembrane region" description="Helical" evidence="8">
    <location>
        <begin position="12"/>
        <end position="30"/>
    </location>
</feature>
<evidence type="ECO:0000313" key="10">
    <source>
        <dbReference type="Proteomes" id="UP001501468"/>
    </source>
</evidence>
<feature type="transmembrane region" description="Helical" evidence="8">
    <location>
        <begin position="85"/>
        <end position="104"/>
    </location>
</feature>
<evidence type="ECO:0000256" key="6">
    <source>
        <dbReference type="ARBA" id="ARBA00023136"/>
    </source>
</evidence>
<evidence type="ECO:0000256" key="5">
    <source>
        <dbReference type="ARBA" id="ARBA00022989"/>
    </source>
</evidence>
<accession>A0ABP7E162</accession>
<dbReference type="Pfam" id="PF09594">
    <property type="entry name" value="GT87"/>
    <property type="match status" value="1"/>
</dbReference>
<feature type="transmembrane region" description="Helical" evidence="8">
    <location>
        <begin position="291"/>
        <end position="314"/>
    </location>
</feature>
<reference evidence="10" key="1">
    <citation type="journal article" date="2019" name="Int. J. Syst. Evol. Microbiol.">
        <title>The Global Catalogue of Microorganisms (GCM) 10K type strain sequencing project: providing services to taxonomists for standard genome sequencing and annotation.</title>
        <authorList>
            <consortium name="The Broad Institute Genomics Platform"/>
            <consortium name="The Broad Institute Genome Sequencing Center for Infectious Disease"/>
            <person name="Wu L."/>
            <person name="Ma J."/>
        </authorList>
    </citation>
    <scope>NUCLEOTIDE SEQUENCE [LARGE SCALE GENOMIC DNA]</scope>
    <source>
        <strain evidence="10">JCM 17125</strain>
    </source>
</reference>
<name>A0ABP7E162_9MICO</name>
<protein>
    <recommendedName>
        <fullName evidence="11">DUF2029 domain-containing protein</fullName>
    </recommendedName>
</protein>
<gene>
    <name evidence="9" type="ORF">GCM10022399_30560</name>
</gene>
<organism evidence="9 10">
    <name type="scientific">Terrabacter ginsenosidimutans</name>
    <dbReference type="NCBI Taxonomy" id="490575"/>
    <lineage>
        <taxon>Bacteria</taxon>
        <taxon>Bacillati</taxon>
        <taxon>Actinomycetota</taxon>
        <taxon>Actinomycetes</taxon>
        <taxon>Micrococcales</taxon>
        <taxon>Intrasporangiaceae</taxon>
        <taxon>Terrabacter</taxon>
    </lineage>
</organism>
<comment type="subcellular location">
    <subcellularLocation>
        <location evidence="1">Cell membrane</location>
        <topology evidence="1">Multi-pass membrane protein</topology>
    </subcellularLocation>
</comment>
<dbReference type="Proteomes" id="UP001501468">
    <property type="component" value="Unassembled WGS sequence"/>
</dbReference>
<evidence type="ECO:0000256" key="4">
    <source>
        <dbReference type="ARBA" id="ARBA00022692"/>
    </source>
</evidence>
<comment type="similarity">
    <text evidence="7">Belongs to the glycosyltransferase 87 family.</text>
</comment>
<dbReference type="InterPro" id="IPR018584">
    <property type="entry name" value="GT87"/>
</dbReference>
<keyword evidence="4 8" id="KW-0812">Transmembrane</keyword>
<keyword evidence="5 8" id="KW-1133">Transmembrane helix</keyword>
<feature type="transmembrane region" description="Helical" evidence="8">
    <location>
        <begin position="164"/>
        <end position="186"/>
    </location>
</feature>
<keyword evidence="6 8" id="KW-0472">Membrane</keyword>
<evidence type="ECO:0000313" key="9">
    <source>
        <dbReference type="EMBL" id="GAA3711683.1"/>
    </source>
</evidence>
<evidence type="ECO:0000256" key="3">
    <source>
        <dbReference type="ARBA" id="ARBA00022679"/>
    </source>
</evidence>
<evidence type="ECO:0008006" key="11">
    <source>
        <dbReference type="Google" id="ProtNLM"/>
    </source>
</evidence>